<dbReference type="EMBL" id="BRXY01000254">
    <property type="protein sequence ID" value="GMH81134.1"/>
    <property type="molecule type" value="Genomic_DNA"/>
</dbReference>
<keyword evidence="4" id="KW-1185">Reference proteome</keyword>
<feature type="transmembrane region" description="Helical" evidence="1">
    <location>
        <begin position="186"/>
        <end position="208"/>
    </location>
</feature>
<evidence type="ECO:0000313" key="4">
    <source>
        <dbReference type="Proteomes" id="UP001165085"/>
    </source>
</evidence>
<dbReference type="PANTHER" id="PTHR19991">
    <property type="entry name" value="L 2 01289"/>
    <property type="match status" value="1"/>
</dbReference>
<protein>
    <recommendedName>
        <fullName evidence="5">Thioredoxin domain-containing protein</fullName>
    </recommendedName>
</protein>
<name>A0A9W7AZT3_9STRA</name>
<keyword evidence="1" id="KW-0812">Transmembrane</keyword>
<evidence type="ECO:0000313" key="3">
    <source>
        <dbReference type="EMBL" id="GMH81134.1"/>
    </source>
</evidence>
<gene>
    <name evidence="3" type="ORF">TrST_g8680</name>
</gene>
<dbReference type="AlphaFoldDB" id="A0A9W7AZT3"/>
<feature type="signal peptide" evidence="2">
    <location>
        <begin position="1"/>
        <end position="31"/>
    </location>
</feature>
<keyword evidence="1" id="KW-0472">Membrane</keyword>
<organism evidence="3 4">
    <name type="scientific">Triparma strigata</name>
    <dbReference type="NCBI Taxonomy" id="1606541"/>
    <lineage>
        <taxon>Eukaryota</taxon>
        <taxon>Sar</taxon>
        <taxon>Stramenopiles</taxon>
        <taxon>Ochrophyta</taxon>
        <taxon>Bolidophyceae</taxon>
        <taxon>Parmales</taxon>
        <taxon>Triparmaceae</taxon>
        <taxon>Triparma</taxon>
    </lineage>
</organism>
<reference evidence="4" key="1">
    <citation type="journal article" date="2023" name="Commun. Biol.">
        <title>Genome analysis of Parmales, the sister group of diatoms, reveals the evolutionary specialization of diatoms from phago-mixotrophs to photoautotrophs.</title>
        <authorList>
            <person name="Ban H."/>
            <person name="Sato S."/>
            <person name="Yoshikawa S."/>
            <person name="Yamada K."/>
            <person name="Nakamura Y."/>
            <person name="Ichinomiya M."/>
            <person name="Sato N."/>
            <person name="Blanc-Mathieu R."/>
            <person name="Endo H."/>
            <person name="Kuwata A."/>
            <person name="Ogata H."/>
        </authorList>
    </citation>
    <scope>NUCLEOTIDE SEQUENCE [LARGE SCALE GENOMIC DNA]</scope>
    <source>
        <strain evidence="4">NIES 3701</strain>
    </source>
</reference>
<sequence length="223" mass="25175">MPLITFLKSPQMHLIRRFLASLLLLCSAARGLQVVRLNDSNFEHDTQATTGATTGNWLVAFCPTFDCSTFPNLSSLLVEMSVDDDLLESGVVVATMHPEDSLKTYLRFKIETTSKRPVLLYLNKGLYTFSGNFAEEDELKDWVLTGYRKWNSKPVPKPFKGGIYFGYKDMTDFLNDFNRINNKHGTLINCVCLGSGLFLMIMLAMFIIKISEDSTPSESKKDD</sequence>
<proteinExistence type="predicted"/>
<dbReference type="PANTHER" id="PTHR19991:SF2">
    <property type="entry name" value="GH08893P"/>
    <property type="match status" value="1"/>
</dbReference>
<evidence type="ECO:0000256" key="2">
    <source>
        <dbReference type="SAM" id="SignalP"/>
    </source>
</evidence>
<keyword evidence="2" id="KW-0732">Signal</keyword>
<dbReference type="OrthoDB" id="427280at2759"/>
<comment type="caution">
    <text evidence="3">The sequence shown here is derived from an EMBL/GenBank/DDBJ whole genome shotgun (WGS) entry which is preliminary data.</text>
</comment>
<accession>A0A9W7AZT3</accession>
<dbReference type="Proteomes" id="UP001165085">
    <property type="component" value="Unassembled WGS sequence"/>
</dbReference>
<evidence type="ECO:0008006" key="5">
    <source>
        <dbReference type="Google" id="ProtNLM"/>
    </source>
</evidence>
<evidence type="ECO:0000256" key="1">
    <source>
        <dbReference type="SAM" id="Phobius"/>
    </source>
</evidence>
<feature type="chain" id="PRO_5040740461" description="Thioredoxin domain-containing protein" evidence="2">
    <location>
        <begin position="32"/>
        <end position="223"/>
    </location>
</feature>
<keyword evidence="1" id="KW-1133">Transmembrane helix</keyword>